<sequence>MDKQAWTDSVLGSLAGMSRTLGGTSDTTSSANKPKLGVSEGEALALQTEGNLRHALDDLWECRGHRFVSPAEVREFVDGIAEEVCTGLLARGQSLYRTWETKFGQTNVEEIETEYLEFCERLFAGLSDGDSVREAAIVEKRLDGEIHPFADGCGRTAKLLAAFVLLRGSRTPPRYGARSEYYTKINAEWREWFSYYRSLCETPRMA</sequence>
<dbReference type="EMBL" id="PCVG01000031">
    <property type="protein sequence ID" value="PIQ68737.1"/>
    <property type="molecule type" value="Genomic_DNA"/>
</dbReference>
<protein>
    <recommendedName>
        <fullName evidence="1">Fido domain-containing protein</fullName>
    </recommendedName>
</protein>
<proteinExistence type="predicted"/>
<dbReference type="SUPFAM" id="SSF140931">
    <property type="entry name" value="Fic-like"/>
    <property type="match status" value="1"/>
</dbReference>
<gene>
    <name evidence="2" type="ORF">COV91_02560</name>
</gene>
<evidence type="ECO:0000313" key="2">
    <source>
        <dbReference type="EMBL" id="PIQ68737.1"/>
    </source>
</evidence>
<comment type="caution">
    <text evidence="2">The sequence shown here is derived from an EMBL/GenBank/DDBJ whole genome shotgun (WGS) entry which is preliminary data.</text>
</comment>
<dbReference type="AlphaFoldDB" id="A0A2H0KBZ4"/>
<reference evidence="2 3" key="1">
    <citation type="submission" date="2017-09" db="EMBL/GenBank/DDBJ databases">
        <title>Depth-based differentiation of microbial function through sediment-hosted aquifers and enrichment of novel symbionts in the deep terrestrial subsurface.</title>
        <authorList>
            <person name="Probst A.J."/>
            <person name="Ladd B."/>
            <person name="Jarett J.K."/>
            <person name="Geller-Mcgrath D.E."/>
            <person name="Sieber C.M."/>
            <person name="Emerson J.B."/>
            <person name="Anantharaman K."/>
            <person name="Thomas B.C."/>
            <person name="Malmstrom R."/>
            <person name="Stieglmeier M."/>
            <person name="Klingl A."/>
            <person name="Woyke T."/>
            <person name="Ryan C.M."/>
            <person name="Banfield J.F."/>
        </authorList>
    </citation>
    <scope>NUCLEOTIDE SEQUENCE [LARGE SCALE GENOMIC DNA]</scope>
    <source>
        <strain evidence="2">CG11_big_fil_rev_8_21_14_0_20_46_11</strain>
    </source>
</reference>
<dbReference type="Gene3D" id="1.10.3290.10">
    <property type="entry name" value="Fido-like domain"/>
    <property type="match status" value="1"/>
</dbReference>
<dbReference type="InterPro" id="IPR003812">
    <property type="entry name" value="Fido"/>
</dbReference>
<dbReference type="PROSITE" id="PS51459">
    <property type="entry name" value="FIDO"/>
    <property type="match status" value="1"/>
</dbReference>
<feature type="domain" description="Fido" evidence="1">
    <location>
        <begin position="68"/>
        <end position="201"/>
    </location>
</feature>
<name>A0A2H0KBZ4_9BACT</name>
<dbReference type="InterPro" id="IPR036597">
    <property type="entry name" value="Fido-like_dom_sf"/>
</dbReference>
<accession>A0A2H0KBZ4</accession>
<evidence type="ECO:0000259" key="1">
    <source>
        <dbReference type="PROSITE" id="PS51459"/>
    </source>
</evidence>
<evidence type="ECO:0000313" key="3">
    <source>
        <dbReference type="Proteomes" id="UP000229342"/>
    </source>
</evidence>
<dbReference type="Proteomes" id="UP000229342">
    <property type="component" value="Unassembled WGS sequence"/>
</dbReference>
<organism evidence="2 3">
    <name type="scientific">Candidatus Taylorbacteria bacterium CG11_big_fil_rev_8_21_14_0_20_46_11</name>
    <dbReference type="NCBI Taxonomy" id="1975025"/>
    <lineage>
        <taxon>Bacteria</taxon>
        <taxon>Candidatus Tayloriibacteriota</taxon>
    </lineage>
</organism>